<feature type="region of interest" description="Disordered" evidence="1">
    <location>
        <begin position="271"/>
        <end position="311"/>
    </location>
</feature>
<feature type="region of interest" description="Disordered" evidence="1">
    <location>
        <begin position="1"/>
        <end position="257"/>
    </location>
</feature>
<gene>
    <name evidence="2" type="ORF">K432DRAFT_398976</name>
</gene>
<organism evidence="2 3">
    <name type="scientific">Lepidopterella palustris CBS 459.81</name>
    <dbReference type="NCBI Taxonomy" id="1314670"/>
    <lineage>
        <taxon>Eukaryota</taxon>
        <taxon>Fungi</taxon>
        <taxon>Dikarya</taxon>
        <taxon>Ascomycota</taxon>
        <taxon>Pezizomycotina</taxon>
        <taxon>Dothideomycetes</taxon>
        <taxon>Pleosporomycetidae</taxon>
        <taxon>Mytilinidiales</taxon>
        <taxon>Argynnaceae</taxon>
        <taxon>Lepidopterella</taxon>
    </lineage>
</organism>
<keyword evidence="3" id="KW-1185">Reference proteome</keyword>
<feature type="compositionally biased region" description="Polar residues" evidence="1">
    <location>
        <begin position="53"/>
        <end position="66"/>
    </location>
</feature>
<evidence type="ECO:0000256" key="1">
    <source>
        <dbReference type="SAM" id="MobiDB-lite"/>
    </source>
</evidence>
<dbReference type="Proteomes" id="UP000250266">
    <property type="component" value="Unassembled WGS sequence"/>
</dbReference>
<feature type="compositionally biased region" description="Low complexity" evidence="1">
    <location>
        <begin position="235"/>
        <end position="249"/>
    </location>
</feature>
<feature type="compositionally biased region" description="Polar residues" evidence="1">
    <location>
        <begin position="139"/>
        <end position="169"/>
    </location>
</feature>
<proteinExistence type="predicted"/>
<feature type="compositionally biased region" description="Low complexity" evidence="1">
    <location>
        <begin position="203"/>
        <end position="219"/>
    </location>
</feature>
<evidence type="ECO:0000313" key="3">
    <source>
        <dbReference type="Proteomes" id="UP000250266"/>
    </source>
</evidence>
<accession>A0A8E2DX09</accession>
<protein>
    <submittedName>
        <fullName evidence="2">Uncharacterized protein</fullName>
    </submittedName>
</protein>
<dbReference type="EMBL" id="KV745846">
    <property type="protein sequence ID" value="OCK73285.1"/>
    <property type="molecule type" value="Genomic_DNA"/>
</dbReference>
<dbReference type="AlphaFoldDB" id="A0A8E2DX09"/>
<name>A0A8E2DX09_9PEZI</name>
<reference evidence="2 3" key="1">
    <citation type="journal article" date="2016" name="Nat. Commun.">
        <title>Ectomycorrhizal ecology is imprinted in the genome of the dominant symbiotic fungus Cenococcum geophilum.</title>
        <authorList>
            <consortium name="DOE Joint Genome Institute"/>
            <person name="Peter M."/>
            <person name="Kohler A."/>
            <person name="Ohm R.A."/>
            <person name="Kuo A."/>
            <person name="Krutzmann J."/>
            <person name="Morin E."/>
            <person name="Arend M."/>
            <person name="Barry K.W."/>
            <person name="Binder M."/>
            <person name="Choi C."/>
            <person name="Clum A."/>
            <person name="Copeland A."/>
            <person name="Grisel N."/>
            <person name="Haridas S."/>
            <person name="Kipfer T."/>
            <person name="LaButti K."/>
            <person name="Lindquist E."/>
            <person name="Lipzen A."/>
            <person name="Maire R."/>
            <person name="Meier B."/>
            <person name="Mihaltcheva S."/>
            <person name="Molinier V."/>
            <person name="Murat C."/>
            <person name="Poggeler S."/>
            <person name="Quandt C.A."/>
            <person name="Sperisen C."/>
            <person name="Tritt A."/>
            <person name="Tisserant E."/>
            <person name="Crous P.W."/>
            <person name="Henrissat B."/>
            <person name="Nehls U."/>
            <person name="Egli S."/>
            <person name="Spatafora J.W."/>
            <person name="Grigoriev I.V."/>
            <person name="Martin F.M."/>
        </authorList>
    </citation>
    <scope>NUCLEOTIDE SEQUENCE [LARGE SCALE GENOMIC DNA]</scope>
    <source>
        <strain evidence="2 3">CBS 459.81</strain>
    </source>
</reference>
<feature type="compositionally biased region" description="Basic and acidic residues" evidence="1">
    <location>
        <begin position="102"/>
        <end position="117"/>
    </location>
</feature>
<dbReference type="OrthoDB" id="10603084at2759"/>
<feature type="compositionally biased region" description="Basic residues" evidence="1">
    <location>
        <begin position="128"/>
        <end position="138"/>
    </location>
</feature>
<evidence type="ECO:0000313" key="2">
    <source>
        <dbReference type="EMBL" id="OCK73285.1"/>
    </source>
</evidence>
<sequence>MSNKEPPVVPADSTAALEDPTGSPSTADPEPESPPPRRVSSHRLLKSLARSWISKSPTKGSITESAKTPIAALETTTRSLATDQPEPVAPSTKALPPAMLEPKIDLPPDEPKLDPKTIRPPWFGGVSKRVRWKSRRTMRNTPSPLVPSSYSNRTSLSMETHTGDTTPDTVSIRAPDLPPTAVKADSVTDADPAFSQNRTAVQTKPTPAAPASSTAPSKSKPQHLDRLNAQSPALSRSTSQSEETDSSTTAVKDFPRGSRLDRLLDRSILQHFPAKKSNSAPSTKVEPAPKSTKKETEALSLDGSYPEPPDATHHSLNVDIIQYTGVQVVITKKLRQASCPYPIMLEKFGVSLWDWQSFAYPFLTSSITSKMMERTFEAGAFSDWLIEWNQKYFEPKGLHVDFTPREKQFQDLDVVNVDGQFPHTDNDHVKKAAKSMRLLVVVLSRKPNPSGGERPGIIFFNWMLRR</sequence>